<keyword evidence="1" id="KW-0880">Kelch repeat</keyword>
<dbReference type="AlphaFoldDB" id="A0A1R2B0V2"/>
<feature type="domain" description="Tyrosine-protein kinase ephrin type A/B receptor-like" evidence="5">
    <location>
        <begin position="668"/>
        <end position="707"/>
    </location>
</feature>
<evidence type="ECO:0000256" key="4">
    <source>
        <dbReference type="SAM" id="SignalP"/>
    </source>
</evidence>
<name>A0A1R2B0V2_9CILI</name>
<dbReference type="EMBL" id="MPUH01001090">
    <property type="protein sequence ID" value="OMJ70412.1"/>
    <property type="molecule type" value="Genomic_DNA"/>
</dbReference>
<sequence length="1172" mass="133209">MLIFLLYLVQSLTITTVPSFLTPPTPRRLVSGIHCDKINHAFLFGGGSQSGNPYNDEMWKFGISNYTWEQTSLTTPAMPEGRIASAMATIDDMIYMYGGACDHGPSADFWSFNTSENVWIELKAEGDNPGPIAYSAFANYEWNHVDYMAMFGGYSDTGPTNNFFILNLVTLKWKKYVSDFMPKPRIGAAMEFNKYDNSLYLWGMNKNNETNESLNVYVFNLKTEKWSILETDYKEKEYVKPRSFHGLAIYDNFMYVMYGSDPQSKIQPDNVLKLDIQNGKWGIFKKAHIMKISMFATIPNEETYYLFCGGNPEGEFNSVYEINFRENTFTILFNNTYVFDRRHSYTLFKVGTDLLLFGGADHLNVYNDLFIFDLIEEKWSEVVANGTPPSPRYNHCSVIFQGLYLVVFGGRDFSTEFNDFFLYNIRTNKWSQFYPKPEPQPRFGCCMMAHEKFIVVHGGKTPTSVTSEIFTVDMHNLDVTYINTFDMPSTYLELYNHKCWSHHTPDDSSLLIFIATGEYSSGKASSSIFLLNCDIDNKATTSTARELVNLNESYSWSAAGIAATRNWCIIMGGKKWSMYTSDKIFAVKINDSDVSAEPYIYDFQSKNIDYLYSIDTEHYSNNIYIGFSGAGYSDMVKEHYILSHFYKVHPENTEELEFIECSSGTYGSECLPCPYGTYKEEPGEEACTECPEGTYNPKLASASLESCFPCPFNFYNNQTGKEMCLECEKGKYCPVGSVNETFINETIVNYDYQPPNYVTGSSDPFDGRVYYFVYFSGTLLFLLYFLNPKFRSKLSKIDYFTEKHSTQMGKPIIKFRTSLGGLFTVVFCVFQLIFIAQQFTAYRENNILETKALVPAITRNEIFTADVFKIDTDFLYYPGTCISEDIIKNSKNKEINEYTDCSGFLYTSLVDIDGKVTCYKPENSKNCRVRLEQTGLILNGDSSISYYFCEFGALASGIRVTIESSSSIPGESSKKSFILEYKNGTVLRGTKKSEFFFDITKSVFESDSSKWPNGTTGFHIGQKNLPNYGDSQYGNNINFEQCVGVIINLEMSGAVLVTKRIFKVTLLLTISSAIASVFGILEMFGMAMAFTEKTEEYVVGKYKSQMNLNSVIGNRFTIATCFEYNEHDEKKKLIYSGISTCSENFKTGKKPSVIVPVSPSYLDTTQVVDLDS</sequence>
<dbReference type="SMART" id="SM00612">
    <property type="entry name" value="Kelch"/>
    <property type="match status" value="2"/>
</dbReference>
<comment type="caution">
    <text evidence="7">The sequence shown here is derived from an EMBL/GenBank/DDBJ whole genome shotgun (WGS) entry which is preliminary data.</text>
</comment>
<feature type="domain" description="Attractin/MKLN-like beta-propeller" evidence="6">
    <location>
        <begin position="42"/>
        <end position="289"/>
    </location>
</feature>
<evidence type="ECO:0000259" key="6">
    <source>
        <dbReference type="Pfam" id="PF24981"/>
    </source>
</evidence>
<evidence type="ECO:0000259" key="5">
    <source>
        <dbReference type="Pfam" id="PF07699"/>
    </source>
</evidence>
<keyword evidence="3" id="KW-0812">Transmembrane</keyword>
<keyword evidence="8" id="KW-1185">Reference proteome</keyword>
<evidence type="ECO:0000313" key="8">
    <source>
        <dbReference type="Proteomes" id="UP000187209"/>
    </source>
</evidence>
<evidence type="ECO:0000313" key="7">
    <source>
        <dbReference type="EMBL" id="OMJ70412.1"/>
    </source>
</evidence>
<feature type="transmembrane region" description="Helical" evidence="3">
    <location>
        <begin position="769"/>
        <end position="786"/>
    </location>
</feature>
<evidence type="ECO:0000256" key="1">
    <source>
        <dbReference type="ARBA" id="ARBA00022441"/>
    </source>
</evidence>
<dbReference type="InterPro" id="IPR011641">
    <property type="entry name" value="Tyr-kin_ephrin_A/B_rcpt-like"/>
</dbReference>
<protein>
    <submittedName>
        <fullName evidence="7">Uncharacterized protein</fullName>
    </submittedName>
</protein>
<dbReference type="SMART" id="SM01411">
    <property type="entry name" value="Ephrin_rec_like"/>
    <property type="match status" value="2"/>
</dbReference>
<dbReference type="Gene3D" id="2.10.50.10">
    <property type="entry name" value="Tumor Necrosis Factor Receptor, subunit A, domain 2"/>
    <property type="match status" value="1"/>
</dbReference>
<keyword evidence="3" id="KW-0472">Membrane</keyword>
<dbReference type="InterPro" id="IPR006652">
    <property type="entry name" value="Kelch_1"/>
</dbReference>
<dbReference type="InterPro" id="IPR015915">
    <property type="entry name" value="Kelch-typ_b-propeller"/>
</dbReference>
<dbReference type="SUPFAM" id="SSF50965">
    <property type="entry name" value="Galactose oxidase, central domain"/>
    <property type="match status" value="1"/>
</dbReference>
<dbReference type="PANTHER" id="PTHR46093">
    <property type="entry name" value="ACYL-COA-BINDING DOMAIN-CONTAINING PROTEIN 5"/>
    <property type="match status" value="1"/>
</dbReference>
<proteinExistence type="predicted"/>
<dbReference type="SUPFAM" id="SSF57184">
    <property type="entry name" value="Growth factor receptor domain"/>
    <property type="match status" value="1"/>
</dbReference>
<dbReference type="Pfam" id="PF24681">
    <property type="entry name" value="Kelch_KLHDC2_KLHL20_DRC7"/>
    <property type="match status" value="1"/>
</dbReference>
<keyword evidence="4" id="KW-0732">Signal</keyword>
<dbReference type="SUPFAM" id="SSF117281">
    <property type="entry name" value="Kelch motif"/>
    <property type="match status" value="1"/>
</dbReference>
<keyword evidence="3" id="KW-1133">Transmembrane helix</keyword>
<dbReference type="InterPro" id="IPR011043">
    <property type="entry name" value="Gal_Oxase/kelch_b-propeller"/>
</dbReference>
<dbReference type="Proteomes" id="UP000187209">
    <property type="component" value="Unassembled WGS sequence"/>
</dbReference>
<organism evidence="7 8">
    <name type="scientific">Stentor coeruleus</name>
    <dbReference type="NCBI Taxonomy" id="5963"/>
    <lineage>
        <taxon>Eukaryota</taxon>
        <taxon>Sar</taxon>
        <taxon>Alveolata</taxon>
        <taxon>Ciliophora</taxon>
        <taxon>Postciliodesmatophora</taxon>
        <taxon>Heterotrichea</taxon>
        <taxon>Heterotrichida</taxon>
        <taxon>Stentoridae</taxon>
        <taxon>Stentor</taxon>
    </lineage>
</organism>
<dbReference type="Pfam" id="PF07699">
    <property type="entry name" value="Ephrin_rec_like"/>
    <property type="match status" value="1"/>
</dbReference>
<accession>A0A1R2B0V2</accession>
<feature type="signal peptide" evidence="4">
    <location>
        <begin position="1"/>
        <end position="19"/>
    </location>
</feature>
<dbReference type="PANTHER" id="PTHR46093:SF18">
    <property type="entry name" value="FIBRONECTIN TYPE-III DOMAIN-CONTAINING PROTEIN"/>
    <property type="match status" value="1"/>
</dbReference>
<keyword evidence="2" id="KW-0677">Repeat</keyword>
<evidence type="ECO:0000256" key="3">
    <source>
        <dbReference type="SAM" id="Phobius"/>
    </source>
</evidence>
<dbReference type="Pfam" id="PF24981">
    <property type="entry name" value="Beta-prop_ATRN-LZTR1"/>
    <property type="match status" value="1"/>
</dbReference>
<evidence type="ECO:0000256" key="2">
    <source>
        <dbReference type="ARBA" id="ARBA00022737"/>
    </source>
</evidence>
<dbReference type="Gene3D" id="2.120.10.80">
    <property type="entry name" value="Kelch-type beta propeller"/>
    <property type="match status" value="2"/>
</dbReference>
<dbReference type="InterPro" id="IPR009030">
    <property type="entry name" value="Growth_fac_rcpt_cys_sf"/>
</dbReference>
<gene>
    <name evidence="7" type="ORF">SteCoe_31617</name>
</gene>
<feature type="transmembrane region" description="Helical" evidence="3">
    <location>
        <begin position="817"/>
        <end position="836"/>
    </location>
</feature>
<feature type="chain" id="PRO_5013045586" evidence="4">
    <location>
        <begin position="20"/>
        <end position="1172"/>
    </location>
</feature>
<reference evidence="7 8" key="1">
    <citation type="submission" date="2016-11" db="EMBL/GenBank/DDBJ databases">
        <title>The macronuclear genome of Stentor coeruleus: a giant cell with tiny introns.</title>
        <authorList>
            <person name="Slabodnick M."/>
            <person name="Ruby J.G."/>
            <person name="Reiff S.B."/>
            <person name="Swart E.C."/>
            <person name="Gosai S."/>
            <person name="Prabakaran S."/>
            <person name="Witkowska E."/>
            <person name="Larue G.E."/>
            <person name="Fisher S."/>
            <person name="Freeman R.M."/>
            <person name="Gunawardena J."/>
            <person name="Chu W."/>
            <person name="Stover N.A."/>
            <person name="Gregory B.D."/>
            <person name="Nowacki M."/>
            <person name="Derisi J."/>
            <person name="Roy S.W."/>
            <person name="Marshall W.F."/>
            <person name="Sood P."/>
        </authorList>
    </citation>
    <scope>NUCLEOTIDE SEQUENCE [LARGE SCALE GENOMIC DNA]</scope>
    <source>
        <strain evidence="7">WM001</strain>
    </source>
</reference>
<dbReference type="InterPro" id="IPR056737">
    <property type="entry name" value="Beta-prop_ATRN-MKLN-like"/>
</dbReference>
<dbReference type="OrthoDB" id="7676067at2759"/>